<dbReference type="Pfam" id="PF01794">
    <property type="entry name" value="Ferric_reduct"/>
    <property type="match status" value="1"/>
</dbReference>
<keyword evidence="6 7" id="KW-0472">Membrane</keyword>
<evidence type="ECO:0000313" key="10">
    <source>
        <dbReference type="Proteomes" id="UP001596107"/>
    </source>
</evidence>
<dbReference type="PANTHER" id="PTHR36964:SF1">
    <property type="entry name" value="PROTEIN-METHIONINE-SULFOXIDE REDUCTASE HEME-BINDING SUBUNIT MSRQ"/>
    <property type="match status" value="1"/>
</dbReference>
<evidence type="ECO:0000256" key="2">
    <source>
        <dbReference type="ARBA" id="ARBA00022448"/>
    </source>
</evidence>
<feature type="domain" description="Ferric oxidoreductase" evidence="8">
    <location>
        <begin position="45"/>
        <end position="158"/>
    </location>
</feature>
<keyword evidence="4 7" id="KW-1133">Transmembrane helix</keyword>
<evidence type="ECO:0000256" key="1">
    <source>
        <dbReference type="ARBA" id="ARBA00004141"/>
    </source>
</evidence>
<dbReference type="InterPro" id="IPR022837">
    <property type="entry name" value="MsrQ-like"/>
</dbReference>
<keyword evidence="2" id="KW-0813">Transport</keyword>
<keyword evidence="10" id="KW-1185">Reference proteome</keyword>
<comment type="caution">
    <text evidence="9">The sequence shown here is derived from an EMBL/GenBank/DDBJ whole genome shotgun (WGS) entry which is preliminary data.</text>
</comment>
<keyword evidence="3 7" id="KW-0812">Transmembrane</keyword>
<name>A0ABW0T9L7_9HYPH</name>
<dbReference type="EMBL" id="JBHSNB010000002">
    <property type="protein sequence ID" value="MFC5586121.1"/>
    <property type="molecule type" value="Genomic_DNA"/>
</dbReference>
<dbReference type="Proteomes" id="UP001596107">
    <property type="component" value="Unassembled WGS sequence"/>
</dbReference>
<feature type="transmembrane region" description="Helical" evidence="7">
    <location>
        <begin position="149"/>
        <end position="165"/>
    </location>
</feature>
<accession>A0ABW0T9L7</accession>
<protein>
    <submittedName>
        <fullName evidence="9">Sulfite oxidase heme-binding subunit YedZ</fullName>
    </submittedName>
</protein>
<proteinExistence type="predicted"/>
<dbReference type="RefSeq" id="WP_223020666.1">
    <property type="nucleotide sequence ID" value="NZ_CP078143.1"/>
</dbReference>
<organism evidence="9 10">
    <name type="scientific">Nitratireductor kimnyeongensis</name>
    <dbReference type="NCBI Taxonomy" id="430679"/>
    <lineage>
        <taxon>Bacteria</taxon>
        <taxon>Pseudomonadati</taxon>
        <taxon>Pseudomonadota</taxon>
        <taxon>Alphaproteobacteria</taxon>
        <taxon>Hyphomicrobiales</taxon>
        <taxon>Phyllobacteriaceae</taxon>
        <taxon>Nitratireductor</taxon>
    </lineage>
</organism>
<evidence type="ECO:0000256" key="4">
    <source>
        <dbReference type="ARBA" id="ARBA00022989"/>
    </source>
</evidence>
<feature type="transmembrane region" description="Helical" evidence="7">
    <location>
        <begin position="80"/>
        <end position="98"/>
    </location>
</feature>
<dbReference type="InterPro" id="IPR013130">
    <property type="entry name" value="Fe3_Rdtase_TM_dom"/>
</dbReference>
<evidence type="ECO:0000256" key="3">
    <source>
        <dbReference type="ARBA" id="ARBA00022692"/>
    </source>
</evidence>
<dbReference type="PANTHER" id="PTHR36964">
    <property type="entry name" value="PROTEIN-METHIONINE-SULFOXIDE REDUCTASE HEME-BINDING SUBUNIT MSRQ"/>
    <property type="match status" value="1"/>
</dbReference>
<gene>
    <name evidence="9" type="ORF">ACFPOD_13465</name>
</gene>
<evidence type="ECO:0000259" key="8">
    <source>
        <dbReference type="Pfam" id="PF01794"/>
    </source>
</evidence>
<evidence type="ECO:0000256" key="5">
    <source>
        <dbReference type="ARBA" id="ARBA00023004"/>
    </source>
</evidence>
<feature type="transmembrane region" description="Helical" evidence="7">
    <location>
        <begin position="49"/>
        <end position="68"/>
    </location>
</feature>
<reference evidence="10" key="1">
    <citation type="journal article" date="2019" name="Int. J. Syst. Evol. Microbiol.">
        <title>The Global Catalogue of Microorganisms (GCM) 10K type strain sequencing project: providing services to taxonomists for standard genome sequencing and annotation.</title>
        <authorList>
            <consortium name="The Broad Institute Genomics Platform"/>
            <consortium name="The Broad Institute Genome Sequencing Center for Infectious Disease"/>
            <person name="Wu L."/>
            <person name="Ma J."/>
        </authorList>
    </citation>
    <scope>NUCLEOTIDE SEQUENCE [LARGE SCALE GENOMIC DNA]</scope>
    <source>
        <strain evidence="10">JCM 3366</strain>
    </source>
</reference>
<comment type="subcellular location">
    <subcellularLocation>
        <location evidence="1">Membrane</location>
        <topology evidence="1">Multi-pass membrane protein</topology>
    </subcellularLocation>
</comment>
<sequence>MKALTTFLNHPYAFWVLLSLPVIPMLLGLGSGDLEAVRNVLHPSGEFAARFMIISMMITPLMMLFKDWRWPRWLMKRRRYLGVAAFGYAALHTVLYLVDEGVVAFTGSELSKLYIWTGWLAFLILVPLAVTSTDGWVRKLGSTWKSLQRLVYAAAVLTLLHWAALHDWGGIGPALVHFGPLALLEAYRVWWKMNRRRMRAGQSA</sequence>
<evidence type="ECO:0000256" key="6">
    <source>
        <dbReference type="ARBA" id="ARBA00023136"/>
    </source>
</evidence>
<feature type="transmembrane region" description="Helical" evidence="7">
    <location>
        <begin position="171"/>
        <end position="190"/>
    </location>
</feature>
<feature type="transmembrane region" description="Helical" evidence="7">
    <location>
        <begin position="12"/>
        <end position="29"/>
    </location>
</feature>
<keyword evidence="5" id="KW-0408">Iron</keyword>
<evidence type="ECO:0000256" key="7">
    <source>
        <dbReference type="SAM" id="Phobius"/>
    </source>
</evidence>
<feature type="transmembrane region" description="Helical" evidence="7">
    <location>
        <begin position="113"/>
        <end position="137"/>
    </location>
</feature>
<evidence type="ECO:0000313" key="9">
    <source>
        <dbReference type="EMBL" id="MFC5586121.1"/>
    </source>
</evidence>